<name>A0A3M7S8P5_BRAPC</name>
<dbReference type="AlphaFoldDB" id="A0A3M7S8P5"/>
<organism evidence="1 2">
    <name type="scientific">Brachionus plicatilis</name>
    <name type="common">Marine rotifer</name>
    <name type="synonym">Brachionus muelleri</name>
    <dbReference type="NCBI Taxonomy" id="10195"/>
    <lineage>
        <taxon>Eukaryota</taxon>
        <taxon>Metazoa</taxon>
        <taxon>Spiralia</taxon>
        <taxon>Gnathifera</taxon>
        <taxon>Rotifera</taxon>
        <taxon>Eurotatoria</taxon>
        <taxon>Monogononta</taxon>
        <taxon>Pseudotrocha</taxon>
        <taxon>Ploima</taxon>
        <taxon>Brachionidae</taxon>
        <taxon>Brachionus</taxon>
    </lineage>
</organism>
<dbReference type="Proteomes" id="UP000276133">
    <property type="component" value="Unassembled WGS sequence"/>
</dbReference>
<dbReference type="EMBL" id="REGN01001855">
    <property type="protein sequence ID" value="RNA32069.1"/>
    <property type="molecule type" value="Genomic_DNA"/>
</dbReference>
<keyword evidence="2" id="KW-1185">Reference proteome</keyword>
<comment type="caution">
    <text evidence="1">The sequence shown here is derived from an EMBL/GenBank/DDBJ whole genome shotgun (WGS) entry which is preliminary data.</text>
</comment>
<protein>
    <submittedName>
        <fullName evidence="1">Uncharacterized protein</fullName>
    </submittedName>
</protein>
<evidence type="ECO:0000313" key="1">
    <source>
        <dbReference type="EMBL" id="RNA32069.1"/>
    </source>
</evidence>
<proteinExistence type="predicted"/>
<evidence type="ECO:0000313" key="2">
    <source>
        <dbReference type="Proteomes" id="UP000276133"/>
    </source>
</evidence>
<reference evidence="1 2" key="1">
    <citation type="journal article" date="2018" name="Sci. Rep.">
        <title>Genomic signatures of local adaptation to the degree of environmental predictability in rotifers.</title>
        <authorList>
            <person name="Franch-Gras L."/>
            <person name="Hahn C."/>
            <person name="Garcia-Roger E.M."/>
            <person name="Carmona M.J."/>
            <person name="Serra M."/>
            <person name="Gomez A."/>
        </authorList>
    </citation>
    <scope>NUCLEOTIDE SEQUENCE [LARGE SCALE GENOMIC DNA]</scope>
    <source>
        <strain evidence="1">HYR1</strain>
    </source>
</reference>
<accession>A0A3M7S8P5</accession>
<sequence>MTQYLIDWERWLAVVEFRFYFNKLIADFGLMCNKLAYFIIGKEKNLKDRTGTNCKTPVLLANVKICLLPLHWQLEVSVLLNVLKNSLNNSTHFKLFTYILYAEKKSEKCLNTLNS</sequence>
<gene>
    <name evidence="1" type="ORF">BpHYR1_011161</name>
</gene>